<keyword evidence="1" id="KW-1133">Transmembrane helix</keyword>
<protein>
    <submittedName>
        <fullName evidence="2">Membrane protein</fullName>
    </submittedName>
</protein>
<proteinExistence type="predicted"/>
<comment type="caution">
    <text evidence="2">The sequence shown here is derived from an EMBL/GenBank/DDBJ whole genome shotgun (WGS) entry which is preliminary data.</text>
</comment>
<dbReference type="PATRIC" id="fig|33051.3.peg.2336"/>
<keyword evidence="1" id="KW-0812">Transmembrane</keyword>
<dbReference type="EMBL" id="LDTD01000043">
    <property type="protein sequence ID" value="KTT71115.1"/>
    <property type="molecule type" value="Genomic_DNA"/>
</dbReference>
<name>A0A147I128_9SPHN</name>
<reference evidence="2 3" key="1">
    <citation type="journal article" date="2016" name="Front. Microbiol.">
        <title>Genomic Resource of Rice Seed Associated Bacteria.</title>
        <authorList>
            <person name="Midha S."/>
            <person name="Bansal K."/>
            <person name="Sharma S."/>
            <person name="Kumar N."/>
            <person name="Patil P.P."/>
            <person name="Chaudhry V."/>
            <person name="Patil P.B."/>
        </authorList>
    </citation>
    <scope>NUCLEOTIDE SEQUENCE [LARGE SCALE GENOMIC DNA]</scope>
    <source>
        <strain evidence="2 3">NS319</strain>
    </source>
</reference>
<dbReference type="AlphaFoldDB" id="A0A147I128"/>
<organism evidence="2 3">
    <name type="scientific">Sphingomonas sanguinis</name>
    <dbReference type="NCBI Taxonomy" id="33051"/>
    <lineage>
        <taxon>Bacteria</taxon>
        <taxon>Pseudomonadati</taxon>
        <taxon>Pseudomonadota</taxon>
        <taxon>Alphaproteobacteria</taxon>
        <taxon>Sphingomonadales</taxon>
        <taxon>Sphingomonadaceae</taxon>
        <taxon>Sphingomonas</taxon>
    </lineage>
</organism>
<feature type="transmembrane region" description="Helical" evidence="1">
    <location>
        <begin position="205"/>
        <end position="224"/>
    </location>
</feature>
<dbReference type="Proteomes" id="UP000072867">
    <property type="component" value="Unassembled WGS sequence"/>
</dbReference>
<feature type="transmembrane region" description="Helical" evidence="1">
    <location>
        <begin position="112"/>
        <end position="135"/>
    </location>
</feature>
<accession>A0A147I128</accession>
<dbReference type="STRING" id="33051.SB4_09860"/>
<feature type="transmembrane region" description="Helical" evidence="1">
    <location>
        <begin position="85"/>
        <end position="106"/>
    </location>
</feature>
<evidence type="ECO:0000313" key="2">
    <source>
        <dbReference type="EMBL" id="KTT71115.1"/>
    </source>
</evidence>
<dbReference type="Pfam" id="PF07077">
    <property type="entry name" value="DUF1345"/>
    <property type="match status" value="1"/>
</dbReference>
<dbReference type="InterPro" id="IPR009781">
    <property type="entry name" value="DUF1345"/>
</dbReference>
<evidence type="ECO:0000256" key="1">
    <source>
        <dbReference type="SAM" id="Phobius"/>
    </source>
</evidence>
<evidence type="ECO:0000313" key="3">
    <source>
        <dbReference type="Proteomes" id="UP000072867"/>
    </source>
</evidence>
<feature type="transmembrane region" description="Helical" evidence="1">
    <location>
        <begin position="46"/>
        <end position="65"/>
    </location>
</feature>
<gene>
    <name evidence="2" type="ORF">NS319_06635</name>
</gene>
<feature type="transmembrane region" description="Helical" evidence="1">
    <location>
        <begin position="21"/>
        <end position="40"/>
    </location>
</feature>
<dbReference type="RefSeq" id="WP_058732953.1">
    <property type="nucleotide sequence ID" value="NZ_LDTD01000043.1"/>
</dbReference>
<sequence>MTTTRWQRLQTRIGDRIAPPRFLAFAAVLIVASALLSPHVGMTRGILTGFDAAALLFIGSLIPLLRQGEAVRMRRRAARNDANRAVLLVFCGIVLFVVLVAVGGELRGRSSVVTIALVVTTLILAWLFSNIVYALHYAHLFYSAGDKGKVGDKAGGDAGGLQFPDTAEPDYWDFLYFSVTLGMTFQTSDVSIASRRMRRVVTGQCLAAFIFNLGVIAFTVNVLGGGSG</sequence>
<keyword evidence="1" id="KW-0472">Membrane</keyword>